<organism evidence="2 3">
    <name type="scientific">Paenacidovorax caeni</name>
    <dbReference type="NCBI Taxonomy" id="343013"/>
    <lineage>
        <taxon>Bacteria</taxon>
        <taxon>Pseudomonadati</taxon>
        <taxon>Pseudomonadota</taxon>
        <taxon>Betaproteobacteria</taxon>
        <taxon>Burkholderiales</taxon>
        <taxon>Comamonadaceae</taxon>
        <taxon>Paenacidovorax</taxon>
    </lineage>
</organism>
<proteinExistence type="predicted"/>
<protein>
    <recommendedName>
        <fullName evidence="4">Porin</fullName>
    </recommendedName>
</protein>
<dbReference type="EMBL" id="FPBX01000007">
    <property type="protein sequence ID" value="SFU52116.1"/>
    <property type="molecule type" value="Genomic_DNA"/>
</dbReference>
<evidence type="ECO:0000313" key="3">
    <source>
        <dbReference type="Proteomes" id="UP000183656"/>
    </source>
</evidence>
<evidence type="ECO:0008006" key="4">
    <source>
        <dbReference type="Google" id="ProtNLM"/>
    </source>
</evidence>
<dbReference type="Proteomes" id="UP000183656">
    <property type="component" value="Unassembled WGS sequence"/>
</dbReference>
<feature type="signal peptide" evidence="1">
    <location>
        <begin position="1"/>
        <end position="23"/>
    </location>
</feature>
<evidence type="ECO:0000313" key="2">
    <source>
        <dbReference type="EMBL" id="SFU52116.1"/>
    </source>
</evidence>
<evidence type="ECO:0000256" key="1">
    <source>
        <dbReference type="SAM" id="SignalP"/>
    </source>
</evidence>
<gene>
    <name evidence="2" type="ORF">SAMN04489707_100726</name>
</gene>
<reference evidence="2 3" key="1">
    <citation type="submission" date="2016-10" db="EMBL/GenBank/DDBJ databases">
        <authorList>
            <person name="de Groot N.N."/>
        </authorList>
    </citation>
    <scope>NUCLEOTIDE SEQUENCE [LARGE SCALE GENOMIC DNA]</scope>
    <source>
        <strain evidence="2 3">R-24608</strain>
    </source>
</reference>
<accession>A0A1I7GV10</accession>
<sequence length="417" mass="44520">MTRCSNRLALLLCAAMAMAPAMGGELRGSWQSYWLARSAAQAGPLAQAHALLPAIAAAPASSGVTLAQVQGSAVWGGLQWHADVVARAERPEGGPGHSQATVMEGYAAGTLGNWQWSLGRKVVGWDVGYGFRPNDVVQQEVRRLLVAVPLQGRPVLMAERYTPDAAWSLVAVNPTTERSATGAREPALAARWYQRLGAADAYAFARWGQRTRGSLGAAFAWVVSDALELHGSLRHMAHFDTWEDTSAAPAALALASPWRTTTAGAAQQALLGGTWTNAQQVSVLLEAWYDGTAPSAGQWRQWAQRGEALQRMAAAGGPPAAVAGNLAWQAQVFNAFASLRRQSLLLRGSWTAGAWEPALDMLYHPEDGGALLTASLAWKGDRWRWEGGLRASAGPAGAVVRQLPVQRQAYVQAVWSF</sequence>
<dbReference type="AlphaFoldDB" id="A0A1I7GV10"/>
<name>A0A1I7GV10_9BURK</name>
<dbReference type="STRING" id="343013.SAMN04489707_100726"/>
<keyword evidence="1" id="KW-0732">Signal</keyword>
<keyword evidence="3" id="KW-1185">Reference proteome</keyword>
<feature type="chain" id="PRO_5010364757" description="Porin" evidence="1">
    <location>
        <begin position="24"/>
        <end position="417"/>
    </location>
</feature>